<dbReference type="AlphaFoldDB" id="A0A3E2TRS6"/>
<evidence type="ECO:0000313" key="4">
    <source>
        <dbReference type="Proteomes" id="UP000260773"/>
    </source>
</evidence>
<feature type="region of interest" description="Disordered" evidence="1">
    <location>
        <begin position="1"/>
        <end position="25"/>
    </location>
</feature>
<dbReference type="Proteomes" id="UP000261231">
    <property type="component" value="Unassembled WGS sequence"/>
</dbReference>
<dbReference type="Proteomes" id="UP000260773">
    <property type="component" value="Unassembled WGS sequence"/>
</dbReference>
<proteinExistence type="predicted"/>
<evidence type="ECO:0000313" key="3">
    <source>
        <dbReference type="EMBL" id="RGC47011.1"/>
    </source>
</evidence>
<accession>A0A3E2TRS6</accession>
<reference evidence="4 5" key="1">
    <citation type="submission" date="2018-08" db="EMBL/GenBank/DDBJ databases">
        <title>A genome reference for cultivated species of the human gut microbiota.</title>
        <authorList>
            <person name="Zou Y."/>
            <person name="Xue W."/>
            <person name="Luo G."/>
        </authorList>
    </citation>
    <scope>NUCLEOTIDE SEQUENCE [LARGE SCALE GENOMIC DNA]</scope>
    <source>
        <strain evidence="2 4">AF45-17</strain>
        <strain evidence="3 5">AM28-39</strain>
    </source>
</reference>
<evidence type="ECO:0000313" key="5">
    <source>
        <dbReference type="Proteomes" id="UP000261231"/>
    </source>
</evidence>
<protein>
    <submittedName>
        <fullName evidence="2">Uncharacterized protein</fullName>
    </submittedName>
</protein>
<comment type="caution">
    <text evidence="2">The sequence shown here is derived from an EMBL/GenBank/DDBJ whole genome shotgun (WGS) entry which is preliminary data.</text>
</comment>
<evidence type="ECO:0000313" key="2">
    <source>
        <dbReference type="EMBL" id="RGB81653.1"/>
    </source>
</evidence>
<evidence type="ECO:0000256" key="1">
    <source>
        <dbReference type="SAM" id="MobiDB-lite"/>
    </source>
</evidence>
<sequence length="60" mass="7088">MDKQKSVSGYPFHNEETSMHPHSKIIRQDSETFIVEDENTIYEIDKHCAARHGYLPQQRN</sequence>
<organism evidence="2 4">
    <name type="scientific">Coprococcus catus</name>
    <dbReference type="NCBI Taxonomy" id="116085"/>
    <lineage>
        <taxon>Bacteria</taxon>
        <taxon>Bacillati</taxon>
        <taxon>Bacillota</taxon>
        <taxon>Clostridia</taxon>
        <taxon>Lachnospirales</taxon>
        <taxon>Lachnospiraceae</taxon>
        <taxon>Coprococcus</taxon>
    </lineage>
</organism>
<dbReference type="RefSeq" id="WP_015514228.1">
    <property type="nucleotide sequence ID" value="NZ_JAJCNA010000001.1"/>
</dbReference>
<keyword evidence="5" id="KW-1185">Reference proteome</keyword>
<dbReference type="EMBL" id="QVEP01000004">
    <property type="protein sequence ID" value="RGB81653.1"/>
    <property type="molecule type" value="Genomic_DNA"/>
</dbReference>
<gene>
    <name evidence="2" type="ORF">DW070_02360</name>
    <name evidence="3" type="ORF">DW747_08890</name>
</gene>
<name>A0A3E2TRS6_9FIRM</name>
<dbReference type="EMBL" id="QVFD01000007">
    <property type="protein sequence ID" value="RGC47011.1"/>
    <property type="molecule type" value="Genomic_DNA"/>
</dbReference>